<dbReference type="PANTHER" id="PTHR47326">
    <property type="entry name" value="TRANSPOSABLE ELEMENT TC3 TRANSPOSASE-LIKE PROTEIN"/>
    <property type="match status" value="1"/>
</dbReference>
<sequence length="338" mass="38717">MCGAVCLQGGLIGPFRFEGTVTGINYLTMLADSIFPAIRALYGNDDFYFQLDGAPPHYHRDVRAYLDQNLSGQWIGRRGPIEFPARSPDLTPLDFFLWGTVKDGVYKRKPRNLDILWNEIQAVCREISLDVLIRCTESVVTRTQNCIDAADIRCEENKLKITELIKSNRRISIKDLSSETGLSVRLCHQIVTKDLDMIRTSSKFVPRILTEEQKGYDPETKRQSSQWIERGEPKPKKARFTKSKVKTLLVTFFDINGLGHHEFIPFGRAINQEVYLGIMRSLREAVRLKRSERWQNNDWILHVDNARPHTSPCCFAVLGQAFNHTDPSSTLFSRLSPQ</sequence>
<proteinExistence type="predicted"/>
<evidence type="ECO:0000313" key="2">
    <source>
        <dbReference type="Proteomes" id="UP001235939"/>
    </source>
</evidence>
<name>A0ABY6LG11_9ARAC</name>
<dbReference type="PANTHER" id="PTHR47326:SF1">
    <property type="entry name" value="HTH PSQ-TYPE DOMAIN-CONTAINING PROTEIN"/>
    <property type="match status" value="1"/>
</dbReference>
<reference evidence="1 2" key="1">
    <citation type="submission" date="2022-01" db="EMBL/GenBank/DDBJ databases">
        <title>A chromosomal length assembly of Cordylochernes scorpioides.</title>
        <authorList>
            <person name="Zeh D."/>
            <person name="Zeh J."/>
        </authorList>
    </citation>
    <scope>NUCLEOTIDE SEQUENCE [LARGE SCALE GENOMIC DNA]</scope>
    <source>
        <strain evidence="1">IN4F17</strain>
        <tissue evidence="1">Whole Body</tissue>
    </source>
</reference>
<evidence type="ECO:0008006" key="3">
    <source>
        <dbReference type="Google" id="ProtNLM"/>
    </source>
</evidence>
<gene>
    <name evidence="1" type="ORF">LAZ67_16002235</name>
</gene>
<protein>
    <recommendedName>
        <fullName evidence="3">Transposase</fullName>
    </recommendedName>
</protein>
<dbReference type="Proteomes" id="UP001235939">
    <property type="component" value="Chromosome 16"/>
</dbReference>
<accession>A0ABY6LG11</accession>
<evidence type="ECO:0000313" key="1">
    <source>
        <dbReference type="EMBL" id="UYV78635.1"/>
    </source>
</evidence>
<dbReference type="Gene3D" id="3.30.420.10">
    <property type="entry name" value="Ribonuclease H-like superfamily/Ribonuclease H"/>
    <property type="match status" value="2"/>
</dbReference>
<dbReference type="EMBL" id="CP092878">
    <property type="protein sequence ID" value="UYV78635.1"/>
    <property type="molecule type" value="Genomic_DNA"/>
</dbReference>
<dbReference type="InterPro" id="IPR001888">
    <property type="entry name" value="Transposase_1"/>
</dbReference>
<dbReference type="InterPro" id="IPR036397">
    <property type="entry name" value="RNaseH_sf"/>
</dbReference>
<dbReference type="Pfam" id="PF01359">
    <property type="entry name" value="Transposase_1"/>
    <property type="match status" value="1"/>
</dbReference>
<keyword evidence="2" id="KW-1185">Reference proteome</keyword>
<organism evidence="1 2">
    <name type="scientific">Cordylochernes scorpioides</name>
    <dbReference type="NCBI Taxonomy" id="51811"/>
    <lineage>
        <taxon>Eukaryota</taxon>
        <taxon>Metazoa</taxon>
        <taxon>Ecdysozoa</taxon>
        <taxon>Arthropoda</taxon>
        <taxon>Chelicerata</taxon>
        <taxon>Arachnida</taxon>
        <taxon>Pseudoscorpiones</taxon>
        <taxon>Cheliferoidea</taxon>
        <taxon>Chernetidae</taxon>
        <taxon>Cordylochernes</taxon>
    </lineage>
</organism>
<dbReference type="Pfam" id="PF13412">
    <property type="entry name" value="HTH_24"/>
    <property type="match status" value="1"/>
</dbReference>